<reference evidence="3" key="2">
    <citation type="submission" date="2025-08" db="UniProtKB">
        <authorList>
            <consortium name="Ensembl"/>
        </authorList>
    </citation>
    <scope>IDENTIFICATION</scope>
</reference>
<dbReference type="InParanoid" id="A0A7N4V5A9"/>
<keyword evidence="2" id="KW-1133">Transmembrane helix</keyword>
<reference evidence="3 4" key="1">
    <citation type="journal article" date="2011" name="Proc. Natl. Acad. Sci. U.S.A.">
        <title>Genetic diversity and population structure of the endangered marsupial Sarcophilus harrisii (Tasmanian devil).</title>
        <authorList>
            <person name="Miller W."/>
            <person name="Hayes V.M."/>
            <person name="Ratan A."/>
            <person name="Petersen D.C."/>
            <person name="Wittekindt N.E."/>
            <person name="Miller J."/>
            <person name="Walenz B."/>
            <person name="Knight J."/>
            <person name="Qi J."/>
            <person name="Zhao F."/>
            <person name="Wang Q."/>
            <person name="Bedoya-Reina O.C."/>
            <person name="Katiyar N."/>
            <person name="Tomsho L.P."/>
            <person name="Kasson L.M."/>
            <person name="Hardie R.A."/>
            <person name="Woodbridge P."/>
            <person name="Tindall E.A."/>
            <person name="Bertelsen M.F."/>
            <person name="Dixon D."/>
            <person name="Pyecroft S."/>
            <person name="Helgen K.M."/>
            <person name="Lesk A.M."/>
            <person name="Pringle T.H."/>
            <person name="Patterson N."/>
            <person name="Zhang Y."/>
            <person name="Kreiss A."/>
            <person name="Woods G.M."/>
            <person name="Jones M.E."/>
            <person name="Schuster S.C."/>
        </authorList>
    </citation>
    <scope>NUCLEOTIDE SEQUENCE [LARGE SCALE GENOMIC DNA]</scope>
</reference>
<dbReference type="GeneTree" id="ENSGT00940000163677"/>
<accession>A0A7N4V5A9</accession>
<reference evidence="3" key="3">
    <citation type="submission" date="2025-09" db="UniProtKB">
        <authorList>
            <consortium name="Ensembl"/>
        </authorList>
    </citation>
    <scope>IDENTIFICATION</scope>
</reference>
<dbReference type="PANTHER" id="PTHR33426">
    <property type="entry name" value="C2H2-TYPE DOMAIN-CONTAINING PROTEIN"/>
    <property type="match status" value="1"/>
</dbReference>
<dbReference type="Proteomes" id="UP000007648">
    <property type="component" value="Unassembled WGS sequence"/>
</dbReference>
<evidence type="ECO:0000256" key="1">
    <source>
        <dbReference type="SAM" id="MobiDB-lite"/>
    </source>
</evidence>
<dbReference type="PANTHER" id="PTHR33426:SF34">
    <property type="match status" value="1"/>
</dbReference>
<dbReference type="AlphaFoldDB" id="A0A7N4V5A9"/>
<dbReference type="Ensembl" id="ENSSHAT00000040922.1">
    <property type="protein sequence ID" value="ENSSHAP00000039719.1"/>
    <property type="gene ID" value="ENSSHAG00000022370.1"/>
</dbReference>
<protein>
    <submittedName>
        <fullName evidence="3">Uncharacterized protein</fullName>
    </submittedName>
</protein>
<feature type="compositionally biased region" description="Low complexity" evidence="1">
    <location>
        <begin position="210"/>
        <end position="219"/>
    </location>
</feature>
<keyword evidence="4" id="KW-1185">Reference proteome</keyword>
<name>A0A7N4V5A9_SARHA</name>
<keyword evidence="2" id="KW-0472">Membrane</keyword>
<feature type="region of interest" description="Disordered" evidence="1">
    <location>
        <begin position="209"/>
        <end position="229"/>
    </location>
</feature>
<feature type="transmembrane region" description="Helical" evidence="2">
    <location>
        <begin position="56"/>
        <end position="74"/>
    </location>
</feature>
<keyword evidence="2" id="KW-0812">Transmembrane</keyword>
<sequence>MMLPSPAPAALAEVQLLVLRQVGLVAEALAAARALVRLVPGVDAAVADEVRALDEALAALGAGVGLLAGVRALVLRERGEVAEALLALAAAEGLLAGVHAEVVHQVRVPAEALAALAAHVRALARVRALVREEVGADAEGLPALGARIRLLPGVQAAVLEQVGAPAEALAAVRTQVGPLPRVQAQVVGQVRVAAEALAALPASVRLLPRGPGQHGAPQPHHAHHAPTLRGEAVRLDPRRRRLGQLVHALVLKEGRSRAEALAAIGADGGGFHDAGHQAIELPEIHSHRVMEMMETALGRLALPGTLPYGEASPPGQRRSILLLLRAALAGALVLLSGTLRQALRLTQPREHPHLHHFGILPVIFVFLPEGCLFFLTEESLIC</sequence>
<proteinExistence type="predicted"/>
<evidence type="ECO:0000256" key="2">
    <source>
        <dbReference type="SAM" id="Phobius"/>
    </source>
</evidence>
<feature type="transmembrane region" description="Helical" evidence="2">
    <location>
        <begin position="322"/>
        <end position="343"/>
    </location>
</feature>
<feature type="transmembrane region" description="Helical" evidence="2">
    <location>
        <begin position="355"/>
        <end position="375"/>
    </location>
</feature>
<evidence type="ECO:0000313" key="4">
    <source>
        <dbReference type="Proteomes" id="UP000007648"/>
    </source>
</evidence>
<organism evidence="3 4">
    <name type="scientific">Sarcophilus harrisii</name>
    <name type="common">Tasmanian devil</name>
    <name type="synonym">Sarcophilus laniarius</name>
    <dbReference type="NCBI Taxonomy" id="9305"/>
    <lineage>
        <taxon>Eukaryota</taxon>
        <taxon>Metazoa</taxon>
        <taxon>Chordata</taxon>
        <taxon>Craniata</taxon>
        <taxon>Vertebrata</taxon>
        <taxon>Euteleostomi</taxon>
        <taxon>Mammalia</taxon>
        <taxon>Metatheria</taxon>
        <taxon>Dasyuromorphia</taxon>
        <taxon>Dasyuridae</taxon>
        <taxon>Sarcophilus</taxon>
    </lineage>
</organism>
<evidence type="ECO:0000313" key="3">
    <source>
        <dbReference type="Ensembl" id="ENSSHAP00000039719.1"/>
    </source>
</evidence>